<feature type="signal peptide" evidence="2">
    <location>
        <begin position="1"/>
        <end position="21"/>
    </location>
</feature>
<dbReference type="RefSeq" id="WP_063497518.1">
    <property type="nucleotide sequence ID" value="NZ_CP014578.1"/>
</dbReference>
<keyword evidence="4" id="KW-1185">Reference proteome</keyword>
<proteinExistence type="predicted"/>
<keyword evidence="2" id="KW-0732">Signal</keyword>
<dbReference type="AlphaFoldDB" id="A0A160FNL9"/>
<dbReference type="EMBL" id="CP014578">
    <property type="protein sequence ID" value="ANB74172.1"/>
    <property type="molecule type" value="Genomic_DNA"/>
</dbReference>
<evidence type="ECO:0000256" key="2">
    <source>
        <dbReference type="SAM" id="SignalP"/>
    </source>
</evidence>
<dbReference type="InterPro" id="IPR005618">
    <property type="entry name" value="OMPW"/>
</dbReference>
<sequence>MKLKQAITGIAALACMTAAHAQSAGSFYATTGWFHFAPQDSSDPLKETSVGGTPVNISLPGTGAGIDSSDTIGLSLGYFVTDHIAAEAEIGIPPKFNLLGTGSFEQFGTLGSAKQWSPALLFKYYFNDATATFRPYAGLGVTYVWFTDASISNTAFEQGVLHGPTSVSTDRSWAPVFNLGFNYAFTKHWFAGLSVSYIPLSVTAKLTTNAATPVGNLTVTSEAKIRLNPIVTFAKVGYVF</sequence>
<name>A0A160FNL9_9BURK</name>
<evidence type="ECO:0000256" key="1">
    <source>
        <dbReference type="ARBA" id="ARBA00004442"/>
    </source>
</evidence>
<protein>
    <recommendedName>
        <fullName evidence="5">OmpW family protein</fullName>
    </recommendedName>
</protein>
<dbReference type="PROSITE" id="PS51257">
    <property type="entry name" value="PROKAR_LIPOPROTEIN"/>
    <property type="match status" value="1"/>
</dbReference>
<gene>
    <name evidence="3" type="ORF">AYM40_18690</name>
</gene>
<evidence type="ECO:0000313" key="3">
    <source>
        <dbReference type="EMBL" id="ANB74172.1"/>
    </source>
</evidence>
<dbReference type="KEGG" id="buz:AYM40_18690"/>
<dbReference type="InterPro" id="IPR011250">
    <property type="entry name" value="OMP/PagP_B-barrel"/>
</dbReference>
<dbReference type="PANTHER" id="PTHR36920">
    <property type="match status" value="1"/>
</dbReference>
<dbReference type="SUPFAM" id="SSF56925">
    <property type="entry name" value="OMPA-like"/>
    <property type="match status" value="1"/>
</dbReference>
<dbReference type="PANTHER" id="PTHR36920:SF1">
    <property type="entry name" value="OUTER MEMBRANE PROTEIN W"/>
    <property type="match status" value="1"/>
</dbReference>
<accession>A0A160FNL9</accession>
<dbReference type="Pfam" id="PF03922">
    <property type="entry name" value="OmpW"/>
    <property type="match status" value="1"/>
</dbReference>
<comment type="subcellular location">
    <subcellularLocation>
        <location evidence="1">Cell outer membrane</location>
    </subcellularLocation>
</comment>
<dbReference type="OrthoDB" id="9807574at2"/>
<evidence type="ECO:0008006" key="5">
    <source>
        <dbReference type="Google" id="ProtNLM"/>
    </source>
</evidence>
<dbReference type="GO" id="GO:0055085">
    <property type="term" value="P:transmembrane transport"/>
    <property type="evidence" value="ECO:0007669"/>
    <property type="project" value="TreeGrafter"/>
</dbReference>
<dbReference type="Gene3D" id="2.40.160.20">
    <property type="match status" value="1"/>
</dbReference>
<organism evidence="3 4">
    <name type="scientific">Paraburkholderia phytofirmans OLGA172</name>
    <dbReference type="NCBI Taxonomy" id="1417228"/>
    <lineage>
        <taxon>Bacteria</taxon>
        <taxon>Pseudomonadati</taxon>
        <taxon>Pseudomonadota</taxon>
        <taxon>Betaproteobacteria</taxon>
        <taxon>Burkholderiales</taxon>
        <taxon>Burkholderiaceae</taxon>
        <taxon>Paraburkholderia</taxon>
    </lineage>
</organism>
<dbReference type="GO" id="GO:0009279">
    <property type="term" value="C:cell outer membrane"/>
    <property type="evidence" value="ECO:0007669"/>
    <property type="project" value="UniProtKB-SubCell"/>
</dbReference>
<evidence type="ECO:0000313" key="4">
    <source>
        <dbReference type="Proteomes" id="UP000076852"/>
    </source>
</evidence>
<dbReference type="Proteomes" id="UP000076852">
    <property type="component" value="Chromosome 1"/>
</dbReference>
<dbReference type="STRING" id="1804984.AYM40_18690"/>
<reference evidence="3 4" key="1">
    <citation type="journal article" date="2016" name="Gene">
        <title>PacBio SMRT assembly of a complex multi-replicon genome reveals chlorocatechol degradative operon in a region of genome plasticity.</title>
        <authorList>
            <person name="Ricker N."/>
            <person name="Shen S.Y."/>
            <person name="Goordial J."/>
            <person name="Jin S."/>
            <person name="Fulthorpe R.R."/>
        </authorList>
    </citation>
    <scope>NUCLEOTIDE SEQUENCE [LARGE SCALE GENOMIC DNA]</scope>
    <source>
        <strain evidence="3 4">OLGA172</strain>
    </source>
</reference>
<feature type="chain" id="PRO_5007814695" description="OmpW family protein" evidence="2">
    <location>
        <begin position="22"/>
        <end position="240"/>
    </location>
</feature>